<feature type="non-terminal residue" evidence="1">
    <location>
        <position position="1"/>
    </location>
</feature>
<proteinExistence type="predicted"/>
<dbReference type="AlphaFoldDB" id="A0A812WB00"/>
<protein>
    <recommendedName>
        <fullName evidence="3">LamG-like jellyroll fold domain-containing protein</fullName>
    </recommendedName>
</protein>
<evidence type="ECO:0008006" key="3">
    <source>
        <dbReference type="Google" id="ProtNLM"/>
    </source>
</evidence>
<dbReference type="EMBL" id="CAJNIZ010044135">
    <property type="protein sequence ID" value="CAE7679222.1"/>
    <property type="molecule type" value="Genomic_DNA"/>
</dbReference>
<sequence>STGELYKHVTAASEVAISKLGLVMLPEKITLVSDDRQVLSCGFRAGTVVHLAMLISGVPRPDHFWDFCGTSADVSEVHDAYSGVVARLRGGAKCGPAGVELDGREAFVEIDPWEWAGPVTFEARVRYNSYAHQAAILALGTMLPDGRVNELYSIMSYTMFVVRQSLLKFSRVMTDQPIALGEWLHVVATAAAGTTALYINGRVAGNISEGANASKVLRQAFLGRSLSSGNFLDGTIAYVRIWHGMALLPETVELLYRESLEGPS</sequence>
<dbReference type="SUPFAM" id="SSF49899">
    <property type="entry name" value="Concanavalin A-like lectins/glucanases"/>
    <property type="match status" value="1"/>
</dbReference>
<evidence type="ECO:0000313" key="2">
    <source>
        <dbReference type="Proteomes" id="UP000649617"/>
    </source>
</evidence>
<gene>
    <name evidence="1" type="ORF">SPIL2461_LOCUS18879</name>
</gene>
<organism evidence="1 2">
    <name type="scientific">Symbiodinium pilosum</name>
    <name type="common">Dinoflagellate</name>
    <dbReference type="NCBI Taxonomy" id="2952"/>
    <lineage>
        <taxon>Eukaryota</taxon>
        <taxon>Sar</taxon>
        <taxon>Alveolata</taxon>
        <taxon>Dinophyceae</taxon>
        <taxon>Suessiales</taxon>
        <taxon>Symbiodiniaceae</taxon>
        <taxon>Symbiodinium</taxon>
    </lineage>
</organism>
<accession>A0A812WB00</accession>
<dbReference type="Gene3D" id="2.60.120.200">
    <property type="match status" value="1"/>
</dbReference>
<comment type="caution">
    <text evidence="1">The sequence shown here is derived from an EMBL/GenBank/DDBJ whole genome shotgun (WGS) entry which is preliminary data.</text>
</comment>
<dbReference type="Pfam" id="PF13385">
    <property type="entry name" value="Laminin_G_3"/>
    <property type="match status" value="1"/>
</dbReference>
<dbReference type="Proteomes" id="UP000649617">
    <property type="component" value="Unassembled WGS sequence"/>
</dbReference>
<dbReference type="OrthoDB" id="201235at2759"/>
<name>A0A812WB00_SYMPI</name>
<reference evidence="1" key="1">
    <citation type="submission" date="2021-02" db="EMBL/GenBank/DDBJ databases">
        <authorList>
            <person name="Dougan E. K."/>
            <person name="Rhodes N."/>
            <person name="Thang M."/>
            <person name="Chan C."/>
        </authorList>
    </citation>
    <scope>NUCLEOTIDE SEQUENCE</scope>
</reference>
<evidence type="ECO:0000313" key="1">
    <source>
        <dbReference type="EMBL" id="CAE7679222.1"/>
    </source>
</evidence>
<dbReference type="InterPro" id="IPR013320">
    <property type="entry name" value="ConA-like_dom_sf"/>
</dbReference>
<keyword evidence="2" id="KW-1185">Reference proteome</keyword>